<reference evidence="2 3" key="1">
    <citation type="submission" date="2020-08" db="EMBL/GenBank/DDBJ databases">
        <title>Sequencing the genomes of 1000 actinobacteria strains.</title>
        <authorList>
            <person name="Klenk H.-P."/>
        </authorList>
    </citation>
    <scope>NUCLEOTIDE SEQUENCE [LARGE SCALE GENOMIC DNA]</scope>
    <source>
        <strain evidence="2 3">DSM 45584</strain>
    </source>
</reference>
<evidence type="ECO:0000313" key="2">
    <source>
        <dbReference type="EMBL" id="MBB5153764.1"/>
    </source>
</evidence>
<name>A0A840Q0B4_9PSEU</name>
<gene>
    <name evidence="2" type="ORF">BJ970_001298</name>
</gene>
<dbReference type="EMBL" id="JACHIW010000001">
    <property type="protein sequence ID" value="MBB5153764.1"/>
    <property type="molecule type" value="Genomic_DNA"/>
</dbReference>
<keyword evidence="3" id="KW-1185">Reference proteome</keyword>
<proteinExistence type="predicted"/>
<evidence type="ECO:0000256" key="1">
    <source>
        <dbReference type="SAM" id="MobiDB-lite"/>
    </source>
</evidence>
<protein>
    <submittedName>
        <fullName evidence="2">Uncharacterized protein</fullName>
    </submittedName>
</protein>
<dbReference type="AlphaFoldDB" id="A0A840Q0B4"/>
<comment type="caution">
    <text evidence="2">The sequence shown here is derived from an EMBL/GenBank/DDBJ whole genome shotgun (WGS) entry which is preliminary data.</text>
</comment>
<feature type="region of interest" description="Disordered" evidence="1">
    <location>
        <begin position="1"/>
        <end position="24"/>
    </location>
</feature>
<evidence type="ECO:0000313" key="3">
    <source>
        <dbReference type="Proteomes" id="UP000584374"/>
    </source>
</evidence>
<organism evidence="2 3">
    <name type="scientific">Saccharopolyspora phatthalungensis</name>
    <dbReference type="NCBI Taxonomy" id="664693"/>
    <lineage>
        <taxon>Bacteria</taxon>
        <taxon>Bacillati</taxon>
        <taxon>Actinomycetota</taxon>
        <taxon>Actinomycetes</taxon>
        <taxon>Pseudonocardiales</taxon>
        <taxon>Pseudonocardiaceae</taxon>
        <taxon>Saccharopolyspora</taxon>
    </lineage>
</organism>
<sequence length="127" mass="13046">MVTRSDRTAIDSGDLPSPPATSNANLCTDTALCTTGRSGNQMAGVEEVRAGIALANQKMQEGIAALQQTNLVLEEAQAALVTATQGSGQEEMQHAHGMLAEVMQTISGVQGLLGATISSTEGYAGRL</sequence>
<accession>A0A840Q0B4</accession>
<dbReference type="Proteomes" id="UP000584374">
    <property type="component" value="Unassembled WGS sequence"/>
</dbReference>